<evidence type="ECO:0000256" key="1">
    <source>
        <dbReference type="ARBA" id="ARBA00004141"/>
    </source>
</evidence>
<evidence type="ECO:0000313" key="7">
    <source>
        <dbReference type="Proteomes" id="UP000638732"/>
    </source>
</evidence>
<evidence type="ECO:0008006" key="8">
    <source>
        <dbReference type="Google" id="ProtNLM"/>
    </source>
</evidence>
<comment type="caution">
    <text evidence="6">The sequence shown here is derived from an EMBL/GenBank/DDBJ whole genome shotgun (WGS) entry which is preliminary data.</text>
</comment>
<keyword evidence="4 5" id="KW-0472">Membrane</keyword>
<name>A0A965ZC87_9SPHI</name>
<protein>
    <recommendedName>
        <fullName evidence="8">DoxX family protein</fullName>
    </recommendedName>
</protein>
<dbReference type="RefSeq" id="WP_166584384.1">
    <property type="nucleotide sequence ID" value="NZ_WWEO01000037.1"/>
</dbReference>
<evidence type="ECO:0000256" key="5">
    <source>
        <dbReference type="SAM" id="Phobius"/>
    </source>
</evidence>
<reference evidence="6" key="2">
    <citation type="submission" date="2020-10" db="EMBL/GenBank/DDBJ databases">
        <title>Mucilaginibacter sp. nov., isolated from soil.</title>
        <authorList>
            <person name="Jeon C.O."/>
        </authorList>
    </citation>
    <scope>NUCLEOTIDE SEQUENCE</scope>
    <source>
        <strain evidence="6">R11</strain>
    </source>
</reference>
<dbReference type="Proteomes" id="UP000638732">
    <property type="component" value="Unassembled WGS sequence"/>
</dbReference>
<reference evidence="6" key="1">
    <citation type="submission" date="2020-01" db="EMBL/GenBank/DDBJ databases">
        <authorList>
            <person name="Seo Y.L."/>
        </authorList>
    </citation>
    <scope>NUCLEOTIDE SEQUENCE</scope>
    <source>
        <strain evidence="6">R11</strain>
    </source>
</reference>
<feature type="transmembrane region" description="Helical" evidence="5">
    <location>
        <begin position="66"/>
        <end position="84"/>
    </location>
</feature>
<organism evidence="6 7">
    <name type="scientific">Mucilaginibacter agri</name>
    <dbReference type="NCBI Taxonomy" id="2695265"/>
    <lineage>
        <taxon>Bacteria</taxon>
        <taxon>Pseudomonadati</taxon>
        <taxon>Bacteroidota</taxon>
        <taxon>Sphingobacteriia</taxon>
        <taxon>Sphingobacteriales</taxon>
        <taxon>Sphingobacteriaceae</taxon>
        <taxon>Mucilaginibacter</taxon>
    </lineage>
</organism>
<evidence type="ECO:0000256" key="4">
    <source>
        <dbReference type="ARBA" id="ARBA00023136"/>
    </source>
</evidence>
<proteinExistence type="predicted"/>
<dbReference type="AlphaFoldDB" id="A0A965ZC87"/>
<accession>A0A965ZC87</accession>
<dbReference type="InterPro" id="IPR032808">
    <property type="entry name" value="DoxX"/>
</dbReference>
<keyword evidence="2 5" id="KW-0812">Transmembrane</keyword>
<gene>
    <name evidence="6" type="ORF">GSY63_03190</name>
</gene>
<comment type="subcellular location">
    <subcellularLocation>
        <location evidence="1">Membrane</location>
        <topology evidence="1">Multi-pass membrane protein</topology>
    </subcellularLocation>
</comment>
<dbReference type="EMBL" id="WWEO01000037">
    <property type="protein sequence ID" value="NCD68358.1"/>
    <property type="molecule type" value="Genomic_DNA"/>
</dbReference>
<evidence type="ECO:0000256" key="2">
    <source>
        <dbReference type="ARBA" id="ARBA00022692"/>
    </source>
</evidence>
<evidence type="ECO:0000313" key="6">
    <source>
        <dbReference type="EMBL" id="NCD68358.1"/>
    </source>
</evidence>
<dbReference type="GO" id="GO:0016020">
    <property type="term" value="C:membrane"/>
    <property type="evidence" value="ECO:0007669"/>
    <property type="project" value="UniProtKB-SubCell"/>
</dbReference>
<feature type="transmembrane region" description="Helical" evidence="5">
    <location>
        <begin position="44"/>
        <end position="61"/>
    </location>
</feature>
<keyword evidence="3 5" id="KW-1133">Transmembrane helix</keyword>
<sequence>MRNKIGWIFTGVVVLLMAASSIDKMRGTEHALHMTASFGIPPSVYRFLGFIELCSAILFAIARTGLIGLVLLASYLGGAIATHLQRPV</sequence>
<keyword evidence="7" id="KW-1185">Reference proteome</keyword>
<dbReference type="Pfam" id="PF13564">
    <property type="entry name" value="DoxX_2"/>
    <property type="match status" value="1"/>
</dbReference>
<evidence type="ECO:0000256" key="3">
    <source>
        <dbReference type="ARBA" id="ARBA00022989"/>
    </source>
</evidence>